<evidence type="ECO:0000259" key="6">
    <source>
        <dbReference type="SMART" id="SM00872"/>
    </source>
</evidence>
<keyword evidence="2" id="KW-0479">Metal-binding</keyword>
<dbReference type="InterPro" id="IPR037094">
    <property type="entry name" value="Glyco_hydro_38_cen_sf"/>
</dbReference>
<dbReference type="Pfam" id="PF01074">
    <property type="entry name" value="Glyco_hydro_38N"/>
    <property type="match status" value="1"/>
</dbReference>
<dbReference type="PANTHER" id="PTHR46017:SF1">
    <property type="entry name" value="ALPHA-MANNOSIDASE 2C1"/>
    <property type="match status" value="1"/>
</dbReference>
<dbReference type="EMBL" id="JACJKY010000001">
    <property type="protein sequence ID" value="MBM6919619.1"/>
    <property type="molecule type" value="Genomic_DNA"/>
</dbReference>
<reference evidence="7" key="2">
    <citation type="journal article" date="2021" name="Sci. Rep.">
        <title>The distribution of antibiotic resistance genes in chicken gut microbiota commensals.</title>
        <authorList>
            <person name="Juricova H."/>
            <person name="Matiasovicova J."/>
            <person name="Kubasova T."/>
            <person name="Cejkova D."/>
            <person name="Rychlik I."/>
        </authorList>
    </citation>
    <scope>NUCLEOTIDE SEQUENCE</scope>
    <source>
        <strain evidence="7">An559</strain>
    </source>
</reference>
<sequence>MTRYEKIAQMKPEQKNHWIDMRELSAWGERIFAEIAVCEEINKHENGRYDALIDQAVDCLFETFTAEHALPDSVCQKAESILFPFSDTAKSLTMHCVAHAHIDMDWMWGFHETVDVALNTFRTMLDLMDEYHDFTFSQSQAAVYRIAEYYDPELFARMSKRIKEGRFEFAGSTFVELDKNMPNLESMARHILYTKRYLNERFGIPFAQINMDFHPDSFGHSACVPEILSEGGIRYFYHCRGLDGEQLYRWQSDSGAEILALNEPLWYNDSILPMYLHIVPQFCYKYGVLDMMKIYGVGDHGGGPTRKDIEMILEMQKWPLAPTIRFSTYDAFFRSIEPFASNFPVRRGELGPTFTGCYTSQSQMKLINRIGEDRLYEAEMISTFANAKANGTSFNKQYRDAWEKVLFNQFHDILPGSNTPESRNHAMGAFEEAMGAVMAGSGSSLRAFAANIDTSMFETPFDPLTSRSEGGGVGLNTDEKSRFRLPGTERGRGKTRLLHVFNPTRFDRDSVVEATLWDWPGDPDRIKATDQEGNVLDCRVVKQQPNDWNHLRTDILVHAHVPAFGYATIKIEEAVKEAFCFAAMPPDPRVTYYYNNILENDLVRITFDDHDFSVISYFDKVSGQELLKTPAHFVLAHELTSSVFAGHGSAWVEGVHSRIENLHQTSIVTVSTQDISSSLCKQLAFRLKKGDMTIDVTAQLFDHSPILDLSVCVAHLPIATPDGIPQLSFCAPLAYSSKAVRCDMQIGTLDRPLNMTHDGFTRNFCFGVPQQGTRGLSLLSDSKYGCRGDEHSLNISLLRASSGPDKYPEIGERRFRIGLSACDDAPMALKELGEQFAHRDLPYVSNTAHTGTLPLTDRFFTVNGDVTVSCVKQAEYADDAFVIRLASVYNDRPVDASICFTADVTTVEAVDLAEQPISSDVTLNDHTASVSLKPGQSVTLLVRR</sequence>
<dbReference type="Proteomes" id="UP000774750">
    <property type="component" value="Unassembled WGS sequence"/>
</dbReference>
<dbReference type="SUPFAM" id="SSF74650">
    <property type="entry name" value="Galactose mutarotase-like"/>
    <property type="match status" value="1"/>
</dbReference>
<dbReference type="Pfam" id="PF09261">
    <property type="entry name" value="Alpha-mann_mid"/>
    <property type="match status" value="1"/>
</dbReference>
<dbReference type="Pfam" id="PF07748">
    <property type="entry name" value="Glyco_hydro_38C"/>
    <property type="match status" value="1"/>
</dbReference>
<evidence type="ECO:0000256" key="2">
    <source>
        <dbReference type="ARBA" id="ARBA00022723"/>
    </source>
</evidence>
<dbReference type="AlphaFoldDB" id="A0A938X4Z0"/>
<dbReference type="InterPro" id="IPR000602">
    <property type="entry name" value="Glyco_hydro_38_N"/>
</dbReference>
<dbReference type="Gene3D" id="2.70.98.30">
    <property type="entry name" value="Golgi alpha-mannosidase II, domain 4"/>
    <property type="match status" value="1"/>
</dbReference>
<comment type="similarity">
    <text evidence="1">Belongs to the glycosyl hydrolase 38 family.</text>
</comment>
<dbReference type="RefSeq" id="WP_204443536.1">
    <property type="nucleotide sequence ID" value="NZ_JACJKY010000001.1"/>
</dbReference>
<name>A0A938X4Z0_9FIRM</name>
<reference evidence="7" key="1">
    <citation type="submission" date="2020-08" db="EMBL/GenBank/DDBJ databases">
        <authorList>
            <person name="Cejkova D."/>
            <person name="Kubasova T."/>
            <person name="Jahodarova E."/>
            <person name="Rychlik I."/>
        </authorList>
    </citation>
    <scope>NUCLEOTIDE SEQUENCE</scope>
    <source>
        <strain evidence="7">An559</strain>
    </source>
</reference>
<evidence type="ECO:0000313" key="7">
    <source>
        <dbReference type="EMBL" id="MBM6919619.1"/>
    </source>
</evidence>
<dbReference type="GO" id="GO:0004559">
    <property type="term" value="F:alpha-mannosidase activity"/>
    <property type="evidence" value="ECO:0007669"/>
    <property type="project" value="InterPro"/>
</dbReference>
<dbReference type="GO" id="GO:0006013">
    <property type="term" value="P:mannose metabolic process"/>
    <property type="evidence" value="ECO:0007669"/>
    <property type="project" value="InterPro"/>
</dbReference>
<accession>A0A938X4Z0</accession>
<dbReference type="InterPro" id="IPR011682">
    <property type="entry name" value="Glyco_hydro_38_C"/>
</dbReference>
<gene>
    <name evidence="7" type="ORF">H6A12_00345</name>
</gene>
<dbReference type="InterPro" id="IPR027291">
    <property type="entry name" value="Glyco_hydro_38_N_sf"/>
</dbReference>
<dbReference type="InterPro" id="IPR011013">
    <property type="entry name" value="Gal_mutarotase_sf_dom"/>
</dbReference>
<dbReference type="GO" id="GO:0030246">
    <property type="term" value="F:carbohydrate binding"/>
    <property type="evidence" value="ECO:0007669"/>
    <property type="project" value="InterPro"/>
</dbReference>
<dbReference type="InterPro" id="IPR028995">
    <property type="entry name" value="Glyco_hydro_57/38_cen_sf"/>
</dbReference>
<dbReference type="Gene3D" id="1.20.1270.50">
    <property type="entry name" value="Glycoside hydrolase family 38, central domain"/>
    <property type="match status" value="1"/>
</dbReference>
<evidence type="ECO:0000256" key="3">
    <source>
        <dbReference type="ARBA" id="ARBA00022801"/>
    </source>
</evidence>
<organism evidence="7 8">
    <name type="scientific">Merdimmobilis hominis</name>
    <dbReference type="NCBI Taxonomy" id="2897707"/>
    <lineage>
        <taxon>Bacteria</taxon>
        <taxon>Bacillati</taxon>
        <taxon>Bacillota</taxon>
        <taxon>Clostridia</taxon>
        <taxon>Eubacteriales</taxon>
        <taxon>Oscillospiraceae</taxon>
        <taxon>Merdimmobilis</taxon>
    </lineage>
</organism>
<evidence type="ECO:0000313" key="8">
    <source>
        <dbReference type="Proteomes" id="UP000774750"/>
    </source>
</evidence>
<dbReference type="GO" id="GO:0009313">
    <property type="term" value="P:oligosaccharide catabolic process"/>
    <property type="evidence" value="ECO:0007669"/>
    <property type="project" value="TreeGrafter"/>
</dbReference>
<feature type="domain" description="Glycoside hydrolase family 38 central" evidence="6">
    <location>
        <begin position="352"/>
        <end position="430"/>
    </location>
</feature>
<proteinExistence type="inferred from homology"/>
<dbReference type="SUPFAM" id="SSF88713">
    <property type="entry name" value="Glycoside hydrolase/deacetylase"/>
    <property type="match status" value="1"/>
</dbReference>
<keyword evidence="8" id="KW-1185">Reference proteome</keyword>
<protein>
    <recommendedName>
        <fullName evidence="6">Glycoside hydrolase family 38 central domain-containing protein</fullName>
    </recommendedName>
</protein>
<evidence type="ECO:0000256" key="4">
    <source>
        <dbReference type="ARBA" id="ARBA00023295"/>
    </source>
</evidence>
<comment type="caution">
    <text evidence="7">The sequence shown here is derived from an EMBL/GenBank/DDBJ whole genome shotgun (WGS) entry which is preliminary data.</text>
</comment>
<feature type="compositionally biased region" description="Basic and acidic residues" evidence="5">
    <location>
        <begin position="477"/>
        <end position="488"/>
    </location>
</feature>
<dbReference type="InterPro" id="IPR011330">
    <property type="entry name" value="Glyco_hydro/deAcase_b/a-brl"/>
</dbReference>
<dbReference type="GO" id="GO:0046872">
    <property type="term" value="F:metal ion binding"/>
    <property type="evidence" value="ECO:0007669"/>
    <property type="project" value="UniProtKB-KW"/>
</dbReference>
<dbReference type="Gene3D" id="3.20.110.10">
    <property type="entry name" value="Glycoside hydrolase 38, N terminal domain"/>
    <property type="match status" value="1"/>
</dbReference>
<evidence type="ECO:0000256" key="5">
    <source>
        <dbReference type="SAM" id="MobiDB-lite"/>
    </source>
</evidence>
<dbReference type="InterPro" id="IPR015341">
    <property type="entry name" value="Glyco_hydro_38_cen"/>
</dbReference>
<keyword evidence="3" id="KW-0378">Hydrolase</keyword>
<dbReference type="PANTHER" id="PTHR46017">
    <property type="entry name" value="ALPHA-MANNOSIDASE 2C1"/>
    <property type="match status" value="1"/>
</dbReference>
<keyword evidence="4" id="KW-0326">Glycosidase</keyword>
<dbReference type="SUPFAM" id="SSF88688">
    <property type="entry name" value="Families 57/38 glycoside transferase middle domain"/>
    <property type="match status" value="1"/>
</dbReference>
<dbReference type="SMART" id="SM00872">
    <property type="entry name" value="Alpha-mann_mid"/>
    <property type="match status" value="1"/>
</dbReference>
<evidence type="ECO:0000256" key="1">
    <source>
        <dbReference type="ARBA" id="ARBA00009792"/>
    </source>
</evidence>
<feature type="region of interest" description="Disordered" evidence="5">
    <location>
        <begin position="462"/>
        <end position="488"/>
    </location>
</feature>
<dbReference type="CDD" id="cd10789">
    <property type="entry name" value="GH38N_AMII_ER_cytosolic"/>
    <property type="match status" value="1"/>
</dbReference>